<keyword evidence="1" id="KW-1133">Transmembrane helix</keyword>
<organism evidence="3 4">
    <name type="scientific">Gelidibacter pelagius</name>
    <dbReference type="NCBI Taxonomy" id="2819985"/>
    <lineage>
        <taxon>Bacteria</taxon>
        <taxon>Pseudomonadati</taxon>
        <taxon>Bacteroidota</taxon>
        <taxon>Flavobacteriia</taxon>
        <taxon>Flavobacteriales</taxon>
        <taxon>Flavobacteriaceae</taxon>
        <taxon>Gelidibacter</taxon>
    </lineage>
</organism>
<sequence>MEIKPKKHRLLITLVGISLLAILLFLLIPLSYGTALPFVYWVHQFLLFSFLLGLTFINIKWLAPAYLFQRKFFRYYLILFLCCILIIVVLRQAETWLQIAEAFAKMAGNKVIKQQHGNRGVFVSFYIFLVEILVLGVNIANILVKKWEEEKSIRLRAEKDKVEMELSFLKSQINPHFFFNSLNTINALTYIDVEKSRSALKKLGIIMRYVLYTTSDESTTLVEEIKFIKNYLDLMKMRSSHCVNIDFAAHINSPEKKIAPMLFLPFIENAFKHGVSTQTESPISITIVQENSQLIFQSKNKLFDNKVLDDFSQKEQPGIGIKNTRRRLELLYANRYELSIRQKKGFEVWLKIDLDEN</sequence>
<feature type="domain" description="Signal transduction histidine kinase internal region" evidence="2">
    <location>
        <begin position="164"/>
        <end position="240"/>
    </location>
</feature>
<evidence type="ECO:0000259" key="2">
    <source>
        <dbReference type="Pfam" id="PF06580"/>
    </source>
</evidence>
<keyword evidence="1" id="KW-0812">Transmembrane</keyword>
<reference evidence="3 4" key="1">
    <citation type="submission" date="2021-03" db="EMBL/GenBank/DDBJ databases">
        <title>Gelidibacter sp. nov., isolated from costal sediment.</title>
        <authorList>
            <person name="Lun K.-Y."/>
        </authorList>
    </citation>
    <scope>NUCLEOTIDE SEQUENCE [LARGE SCALE GENOMIC DNA]</scope>
    <source>
        <strain evidence="3 4">DF109</strain>
    </source>
</reference>
<name>A0ABS3SVJ9_9FLAO</name>
<gene>
    <name evidence="3" type="ORF">J4051_15735</name>
</gene>
<dbReference type="InterPro" id="IPR050640">
    <property type="entry name" value="Bact_2-comp_sensor_kinase"/>
</dbReference>
<evidence type="ECO:0000256" key="1">
    <source>
        <dbReference type="SAM" id="Phobius"/>
    </source>
</evidence>
<feature type="transmembrane region" description="Helical" evidence="1">
    <location>
        <begin position="123"/>
        <end position="144"/>
    </location>
</feature>
<proteinExistence type="predicted"/>
<keyword evidence="3" id="KW-0808">Transferase</keyword>
<feature type="transmembrane region" description="Helical" evidence="1">
    <location>
        <begin position="43"/>
        <end position="63"/>
    </location>
</feature>
<comment type="caution">
    <text evidence="3">The sequence shown here is derived from an EMBL/GenBank/DDBJ whole genome shotgun (WGS) entry which is preliminary data.</text>
</comment>
<dbReference type="Gene3D" id="3.30.565.10">
    <property type="entry name" value="Histidine kinase-like ATPase, C-terminal domain"/>
    <property type="match status" value="1"/>
</dbReference>
<accession>A0ABS3SVJ9</accession>
<dbReference type="InterPro" id="IPR010559">
    <property type="entry name" value="Sig_transdc_His_kin_internal"/>
</dbReference>
<keyword evidence="1" id="KW-0472">Membrane</keyword>
<dbReference type="PANTHER" id="PTHR34220">
    <property type="entry name" value="SENSOR HISTIDINE KINASE YPDA"/>
    <property type="match status" value="1"/>
</dbReference>
<dbReference type="RefSeq" id="WP_208234839.1">
    <property type="nucleotide sequence ID" value="NZ_JAGEVG010000021.1"/>
</dbReference>
<evidence type="ECO:0000313" key="3">
    <source>
        <dbReference type="EMBL" id="MBO3099730.1"/>
    </source>
</evidence>
<evidence type="ECO:0000313" key="4">
    <source>
        <dbReference type="Proteomes" id="UP000681315"/>
    </source>
</evidence>
<dbReference type="InterPro" id="IPR036890">
    <property type="entry name" value="HATPase_C_sf"/>
</dbReference>
<protein>
    <submittedName>
        <fullName evidence="3">Histidine kinase</fullName>
    </submittedName>
</protein>
<dbReference type="GO" id="GO:0016301">
    <property type="term" value="F:kinase activity"/>
    <property type="evidence" value="ECO:0007669"/>
    <property type="project" value="UniProtKB-KW"/>
</dbReference>
<keyword evidence="3" id="KW-0418">Kinase</keyword>
<dbReference type="Pfam" id="PF06580">
    <property type="entry name" value="His_kinase"/>
    <property type="match status" value="1"/>
</dbReference>
<feature type="transmembrane region" description="Helical" evidence="1">
    <location>
        <begin position="75"/>
        <end position="93"/>
    </location>
</feature>
<keyword evidence="4" id="KW-1185">Reference proteome</keyword>
<dbReference type="Proteomes" id="UP000681315">
    <property type="component" value="Unassembled WGS sequence"/>
</dbReference>
<dbReference type="PANTHER" id="PTHR34220:SF7">
    <property type="entry name" value="SENSOR HISTIDINE KINASE YPDA"/>
    <property type="match status" value="1"/>
</dbReference>
<dbReference type="EMBL" id="JAGEVG010000021">
    <property type="protein sequence ID" value="MBO3099730.1"/>
    <property type="molecule type" value="Genomic_DNA"/>
</dbReference>